<proteinExistence type="predicted"/>
<keyword evidence="4" id="KW-1185">Reference proteome</keyword>
<dbReference type="Gene3D" id="2.40.128.130">
    <property type="entry name" value="Autotransporter beta-domain"/>
    <property type="match status" value="1"/>
</dbReference>
<dbReference type="Proteomes" id="UP001445732">
    <property type="component" value="Unassembled WGS sequence"/>
</dbReference>
<accession>A0ABV1NL17</accession>
<dbReference type="RefSeq" id="WP_349683703.1">
    <property type="nucleotide sequence ID" value="NZ_JBEGDD010000003.1"/>
</dbReference>
<organism evidence="3 4">
    <name type="scientific">Brevundimonas aurifodinae</name>
    <dbReference type="NCBI Taxonomy" id="1508312"/>
    <lineage>
        <taxon>Bacteria</taxon>
        <taxon>Pseudomonadati</taxon>
        <taxon>Pseudomonadota</taxon>
        <taxon>Alphaproteobacteria</taxon>
        <taxon>Caulobacterales</taxon>
        <taxon>Caulobacteraceae</taxon>
        <taxon>Brevundimonas</taxon>
    </lineage>
</organism>
<dbReference type="SUPFAM" id="SSF103515">
    <property type="entry name" value="Autotransporter"/>
    <property type="match status" value="1"/>
</dbReference>
<name>A0ABV1NL17_9CAUL</name>
<dbReference type="Pfam" id="PF03797">
    <property type="entry name" value="Autotransporter"/>
    <property type="match status" value="1"/>
</dbReference>
<comment type="caution">
    <text evidence="3">The sequence shown here is derived from an EMBL/GenBank/DDBJ whole genome shotgun (WGS) entry which is preliminary data.</text>
</comment>
<dbReference type="InterPro" id="IPR005546">
    <property type="entry name" value="Autotransporte_beta"/>
</dbReference>
<reference evidence="3 4" key="1">
    <citation type="submission" date="2024-06" db="EMBL/GenBank/DDBJ databases">
        <title>Brevundimonas sp. C11.</title>
        <authorList>
            <person name="Maltman C."/>
        </authorList>
    </citation>
    <scope>NUCLEOTIDE SEQUENCE [LARGE SCALE GENOMIC DNA]</scope>
    <source>
        <strain evidence="3 4">C11</strain>
    </source>
</reference>
<dbReference type="InterPro" id="IPR036709">
    <property type="entry name" value="Autotransporte_beta_dom_sf"/>
</dbReference>
<protein>
    <submittedName>
        <fullName evidence="3">Autotransporter domain-containing protein</fullName>
    </submittedName>
</protein>
<evidence type="ECO:0000259" key="2">
    <source>
        <dbReference type="Pfam" id="PF03797"/>
    </source>
</evidence>
<feature type="domain" description="Autotransporter" evidence="2">
    <location>
        <begin position="21"/>
        <end position="262"/>
    </location>
</feature>
<evidence type="ECO:0000313" key="3">
    <source>
        <dbReference type="EMBL" id="MEQ7154536.1"/>
    </source>
</evidence>
<evidence type="ECO:0000313" key="4">
    <source>
        <dbReference type="Proteomes" id="UP001445732"/>
    </source>
</evidence>
<evidence type="ECO:0000256" key="1">
    <source>
        <dbReference type="SAM" id="MobiDB-lite"/>
    </source>
</evidence>
<feature type="region of interest" description="Disordered" evidence="1">
    <location>
        <begin position="17"/>
        <end position="53"/>
    </location>
</feature>
<sequence length="286" mass="29762">MISLAFLSLIGLGSPAMEDAGRSGSEPQSASWSISGGGGLSGVDGSESDPQRYGTVGLRREAGVSFQRVGLSWVENPAAVRLNGPKRTVTVSLSAGRQFGPLLLEGQAAYGTRRFDTVTAGPQGGLRASATGDSLLIGATGTLDLEVADVWLISPFVTVEWAALDTTRRLERGDATLDRIDRQSGLTGTFGVTASRALTARTTVSVYGSVVVAENAAADGRLDDRDPSGQAFRASSDAVAETWGELGLMAGIKTDPKTRLDIGLIRSAGLEPNGYTLLSATIRRAF</sequence>
<dbReference type="EMBL" id="JBEGDD010000003">
    <property type="protein sequence ID" value="MEQ7154536.1"/>
    <property type="molecule type" value="Genomic_DNA"/>
</dbReference>
<gene>
    <name evidence="3" type="ORF">ABN401_04850</name>
</gene>